<keyword evidence="3" id="KW-0539">Nucleus</keyword>
<gene>
    <name evidence="6" type="ORF">BCR43DRAFT_486897</name>
</gene>
<dbReference type="PANTHER" id="PTHR15818:SF2">
    <property type="entry name" value="G-PATCH DOMAIN AND KOW MOTIFS-CONTAINING PROTEIN"/>
    <property type="match status" value="1"/>
</dbReference>
<evidence type="ECO:0000256" key="3">
    <source>
        <dbReference type="ARBA" id="ARBA00023242"/>
    </source>
</evidence>
<dbReference type="GO" id="GO:0003676">
    <property type="term" value="F:nucleic acid binding"/>
    <property type="evidence" value="ECO:0007669"/>
    <property type="project" value="InterPro"/>
</dbReference>
<sequence length="371" mass="42150">MSSQKPLLPFQKRGGRQQFVRKSVFGDEDDQEETDQVEMVSGFEKNKAVELEPKKEAAPLSITPQPNVDFRSRKKELYIPTGATNQLSGGRPDQQIEQTPEVLDQSKQQFGLQIMNSKSTIDGQQQEEVSTATVEQVEVKEEKVPEKAKTLDEQAMDAILKASKANGDEADDSPTLTIHMDETEAFRKDVERLPDEATMEDYERVPVEQFGAALLRGLGWKEGQGVGRNRRNTPLPQETPIKQREALLGLGATPSDFKKESRRDAYKYKESSLFKKVTKRNLEDEHGTSRPSSSRDSSRSSESASSSSSRRRRDESDYDDDRKRRRRRSRSRSPSRDSHSSSRSRRSYRDSSRERRHGSSSKSSSRSSSRR</sequence>
<feature type="compositionally biased region" description="Basic and acidic residues" evidence="4">
    <location>
        <begin position="179"/>
        <end position="200"/>
    </location>
</feature>
<comment type="subcellular location">
    <subcellularLocation>
        <location evidence="1">Nucleus</location>
    </subcellularLocation>
</comment>
<dbReference type="InterPro" id="IPR045166">
    <property type="entry name" value="Spp2-like"/>
</dbReference>
<feature type="region of interest" description="Disordered" evidence="4">
    <location>
        <begin position="1"/>
        <end position="37"/>
    </location>
</feature>
<dbReference type="InParanoid" id="A0A1X2HPY8"/>
<feature type="compositionally biased region" description="Acidic residues" evidence="4">
    <location>
        <begin position="26"/>
        <end position="36"/>
    </location>
</feature>
<dbReference type="Proteomes" id="UP000242180">
    <property type="component" value="Unassembled WGS sequence"/>
</dbReference>
<dbReference type="AlphaFoldDB" id="A0A1X2HPY8"/>
<feature type="compositionally biased region" description="Basic and acidic residues" evidence="4">
    <location>
        <begin position="256"/>
        <end position="273"/>
    </location>
</feature>
<dbReference type="OMA" id="AWGKSAM"/>
<comment type="caution">
    <text evidence="6">The sequence shown here is derived from an EMBL/GenBank/DDBJ whole genome shotgun (WGS) entry which is preliminary data.</text>
</comment>
<dbReference type="PROSITE" id="PS50174">
    <property type="entry name" value="G_PATCH"/>
    <property type="match status" value="1"/>
</dbReference>
<dbReference type="GO" id="GO:0000398">
    <property type="term" value="P:mRNA splicing, via spliceosome"/>
    <property type="evidence" value="ECO:0007669"/>
    <property type="project" value="InterPro"/>
</dbReference>
<dbReference type="GO" id="GO:0005681">
    <property type="term" value="C:spliceosomal complex"/>
    <property type="evidence" value="ECO:0007669"/>
    <property type="project" value="TreeGrafter"/>
</dbReference>
<feature type="region of interest" description="Disordered" evidence="4">
    <location>
        <begin position="51"/>
        <end position="104"/>
    </location>
</feature>
<proteinExistence type="inferred from homology"/>
<protein>
    <submittedName>
        <fullName evidence="6">DExH-box splicing factor binding site-domain-containing protein</fullName>
    </submittedName>
</protein>
<dbReference type="InterPro" id="IPR026822">
    <property type="entry name" value="Spp2/MOS2_G-patch"/>
</dbReference>
<dbReference type="FunCoup" id="A0A1X2HPY8">
    <property type="interactions" value="53"/>
</dbReference>
<evidence type="ECO:0000256" key="1">
    <source>
        <dbReference type="ARBA" id="ARBA00004123"/>
    </source>
</evidence>
<feature type="region of interest" description="Disordered" evidence="4">
    <location>
        <begin position="221"/>
        <end position="371"/>
    </location>
</feature>
<feature type="compositionally biased region" description="Low complexity" evidence="4">
    <location>
        <begin position="360"/>
        <end position="371"/>
    </location>
</feature>
<evidence type="ECO:0000313" key="6">
    <source>
        <dbReference type="EMBL" id="ORZ01411.1"/>
    </source>
</evidence>
<evidence type="ECO:0000313" key="7">
    <source>
        <dbReference type="Proteomes" id="UP000242180"/>
    </source>
</evidence>
<evidence type="ECO:0000256" key="2">
    <source>
        <dbReference type="ARBA" id="ARBA00008576"/>
    </source>
</evidence>
<evidence type="ECO:0000259" key="5">
    <source>
        <dbReference type="PROSITE" id="PS50174"/>
    </source>
</evidence>
<comment type="similarity">
    <text evidence="2">Belongs to the SPP2 family.</text>
</comment>
<dbReference type="STRING" id="13706.A0A1X2HPY8"/>
<dbReference type="EMBL" id="MCGN01000002">
    <property type="protein sequence ID" value="ORZ01411.1"/>
    <property type="molecule type" value="Genomic_DNA"/>
</dbReference>
<dbReference type="Pfam" id="PF12656">
    <property type="entry name" value="G-patch_2"/>
    <property type="match status" value="1"/>
</dbReference>
<organism evidence="6 7">
    <name type="scientific">Syncephalastrum racemosum</name>
    <name type="common">Filamentous fungus</name>
    <dbReference type="NCBI Taxonomy" id="13706"/>
    <lineage>
        <taxon>Eukaryota</taxon>
        <taxon>Fungi</taxon>
        <taxon>Fungi incertae sedis</taxon>
        <taxon>Mucoromycota</taxon>
        <taxon>Mucoromycotina</taxon>
        <taxon>Mucoromycetes</taxon>
        <taxon>Mucorales</taxon>
        <taxon>Syncephalastraceae</taxon>
        <taxon>Syncephalastrum</taxon>
    </lineage>
</organism>
<dbReference type="OrthoDB" id="5577072at2759"/>
<feature type="compositionally biased region" description="Low complexity" evidence="4">
    <location>
        <begin position="289"/>
        <end position="308"/>
    </location>
</feature>
<reference evidence="6 7" key="1">
    <citation type="submission" date="2016-07" db="EMBL/GenBank/DDBJ databases">
        <title>Pervasive Adenine N6-methylation of Active Genes in Fungi.</title>
        <authorList>
            <consortium name="DOE Joint Genome Institute"/>
            <person name="Mondo S.J."/>
            <person name="Dannebaum R.O."/>
            <person name="Kuo R.C."/>
            <person name="Labutti K."/>
            <person name="Haridas S."/>
            <person name="Kuo A."/>
            <person name="Salamov A."/>
            <person name="Ahrendt S.R."/>
            <person name="Lipzen A."/>
            <person name="Sullivan W."/>
            <person name="Andreopoulos W.B."/>
            <person name="Clum A."/>
            <person name="Lindquist E."/>
            <person name="Daum C."/>
            <person name="Ramamoorthy G.K."/>
            <person name="Gryganskyi A."/>
            <person name="Culley D."/>
            <person name="Magnuson J.K."/>
            <person name="James T.Y."/>
            <person name="O'Malley M.A."/>
            <person name="Stajich J.E."/>
            <person name="Spatafora J.W."/>
            <person name="Visel A."/>
            <person name="Grigoriev I.V."/>
        </authorList>
    </citation>
    <scope>NUCLEOTIDE SEQUENCE [LARGE SCALE GENOMIC DNA]</scope>
    <source>
        <strain evidence="6 7">NRRL 2496</strain>
    </source>
</reference>
<name>A0A1X2HPY8_SYNRA</name>
<feature type="domain" description="G-patch" evidence="5">
    <location>
        <begin position="207"/>
        <end position="255"/>
    </location>
</feature>
<feature type="region of interest" description="Disordered" evidence="4">
    <location>
        <begin position="163"/>
        <end position="200"/>
    </location>
</feature>
<feature type="compositionally biased region" description="Basic residues" evidence="4">
    <location>
        <begin position="323"/>
        <end position="333"/>
    </location>
</feature>
<dbReference type="InterPro" id="IPR000467">
    <property type="entry name" value="G_patch_dom"/>
</dbReference>
<keyword evidence="7" id="KW-1185">Reference proteome</keyword>
<evidence type="ECO:0000256" key="4">
    <source>
        <dbReference type="SAM" id="MobiDB-lite"/>
    </source>
</evidence>
<dbReference type="PANTHER" id="PTHR15818">
    <property type="entry name" value="G PATCH AND KOW-CONTAINING"/>
    <property type="match status" value="1"/>
</dbReference>
<accession>A0A1X2HPY8</accession>